<dbReference type="InterPro" id="IPR023155">
    <property type="entry name" value="Cyt_c-552/4"/>
</dbReference>
<dbReference type="EMBL" id="CP019082">
    <property type="protein sequence ID" value="APW60828.1"/>
    <property type="molecule type" value="Genomic_DNA"/>
</dbReference>
<evidence type="ECO:0000256" key="1">
    <source>
        <dbReference type="ARBA" id="ARBA00022729"/>
    </source>
</evidence>
<dbReference type="Gene3D" id="1.25.40.10">
    <property type="entry name" value="Tetratricopeptide repeat domain"/>
    <property type="match status" value="1"/>
</dbReference>
<evidence type="ECO:0000259" key="2">
    <source>
        <dbReference type="Pfam" id="PF13435"/>
    </source>
</evidence>
<protein>
    <recommendedName>
        <fullName evidence="2">Cytochrome c-552/4 domain-containing protein</fullName>
    </recommendedName>
</protein>
<keyword evidence="4" id="KW-1185">Reference proteome</keyword>
<dbReference type="OrthoDB" id="234670at2"/>
<dbReference type="KEGG" id="pbor:BSF38_02319"/>
<dbReference type="SUPFAM" id="SSF48452">
    <property type="entry name" value="TPR-like"/>
    <property type="match status" value="1"/>
</dbReference>
<dbReference type="STRING" id="1387353.BSF38_02319"/>
<dbReference type="InterPro" id="IPR011990">
    <property type="entry name" value="TPR-like_helical_dom_sf"/>
</dbReference>
<proteinExistence type="predicted"/>
<keyword evidence="1" id="KW-0732">Signal</keyword>
<evidence type="ECO:0000313" key="3">
    <source>
        <dbReference type="EMBL" id="APW60828.1"/>
    </source>
</evidence>
<dbReference type="Pfam" id="PF13432">
    <property type="entry name" value="TPR_16"/>
    <property type="match status" value="1"/>
</dbReference>
<evidence type="ECO:0000313" key="4">
    <source>
        <dbReference type="Proteomes" id="UP000186309"/>
    </source>
</evidence>
<dbReference type="InterPro" id="IPR051829">
    <property type="entry name" value="Multiheme_Cytochr_ET"/>
</dbReference>
<sequence length="631" mass="68731">MATTRARPRFGKRVGVACLFGSAAMAFGFAAFLASNYIDSAWRLARGRAAYTRGEWAESVKGAREVLKKDPGNQGALVLLARSFARSGRDDQALAVYQRIDSAALESLDYLLIGDGCSKLGQEPMAVSAWLDAERLAPNDPQTLFRLALYSHKEKQPLEALPRARKLASDPKLGLRGAWIEARIYSDLDEPESASTPLERVLKVDAPSLRTIGIERSEVASLAARVNLRLGRPERALEILDSASGGERNRESRWLASRAFLQQGKASEVASALAAVIPPMPPLAREPAPYTSAVSCRPCHASIYESQQYSRHALTFQDRWKSPTASKHKAEGEIPDPISTRVRHRLTNDHGTTTLETTVDDQTYRAIVQYVLGSGNHGETLVVKDAHDELREGRVSYHAKQEKWSKTIGHTDLPPDAIGYLGRPITEDFARKCVHCHTTTASSVLTPAPERPHDRGIGCERCHGPGGNHLKAIALGLTDRAIVRPSAATADEVTNLCAQCHSPVSPTMSPDSPDFIRFQAPSLVKSRCYKESGSLSCVSCHNPHQNVATSSTAYEAVCLKCHSATKDADPTSRGARDASMGAICPVNQTEGCLNCHMPKIPEAVPNAEFTDHFIRVREDSSAGGPRPNRRQ</sequence>
<gene>
    <name evidence="3" type="ORF">BSF38_02319</name>
</gene>
<name>A0A1U7CPJ1_9BACT</name>
<dbReference type="SUPFAM" id="SSF48695">
    <property type="entry name" value="Multiheme cytochromes"/>
    <property type="match status" value="1"/>
</dbReference>
<dbReference type="Gene3D" id="1.10.1130.10">
    <property type="entry name" value="Flavocytochrome C3, Chain A"/>
    <property type="match status" value="2"/>
</dbReference>
<dbReference type="InterPro" id="IPR036280">
    <property type="entry name" value="Multihaem_cyt_sf"/>
</dbReference>
<dbReference type="PANTHER" id="PTHR35038">
    <property type="entry name" value="DISSIMILATORY SULFITE REDUCTASE SIRA"/>
    <property type="match status" value="1"/>
</dbReference>
<reference evidence="4" key="1">
    <citation type="submission" date="2016-12" db="EMBL/GenBank/DDBJ databases">
        <title>Comparative genomics of four Isosphaeraceae planctomycetes: a common pool of plasmids and glycoside hydrolase genes.</title>
        <authorList>
            <person name="Ivanova A."/>
        </authorList>
    </citation>
    <scope>NUCLEOTIDE SEQUENCE [LARGE SCALE GENOMIC DNA]</scope>
    <source>
        <strain evidence="4">PX4</strain>
    </source>
</reference>
<dbReference type="Proteomes" id="UP000186309">
    <property type="component" value="Chromosome"/>
</dbReference>
<dbReference type="Pfam" id="PF13435">
    <property type="entry name" value="Cytochrome_C554"/>
    <property type="match status" value="1"/>
</dbReference>
<dbReference type="AlphaFoldDB" id="A0A1U7CPJ1"/>
<feature type="domain" description="Cytochrome c-552/4" evidence="2">
    <location>
        <begin position="430"/>
        <end position="464"/>
    </location>
</feature>
<organism evidence="3 4">
    <name type="scientific">Paludisphaera borealis</name>
    <dbReference type="NCBI Taxonomy" id="1387353"/>
    <lineage>
        <taxon>Bacteria</taxon>
        <taxon>Pseudomonadati</taxon>
        <taxon>Planctomycetota</taxon>
        <taxon>Planctomycetia</taxon>
        <taxon>Isosphaerales</taxon>
        <taxon>Isosphaeraceae</taxon>
        <taxon>Paludisphaera</taxon>
    </lineage>
</organism>
<dbReference type="PANTHER" id="PTHR35038:SF8">
    <property type="entry name" value="C-TYPE POLYHEME CYTOCHROME OMCC"/>
    <property type="match status" value="1"/>
</dbReference>
<accession>A0A1U7CPJ1</accession>